<dbReference type="Proteomes" id="UP000320011">
    <property type="component" value="Unassembled WGS sequence"/>
</dbReference>
<evidence type="ECO:0000313" key="2">
    <source>
        <dbReference type="EMBL" id="TVT35614.1"/>
    </source>
</evidence>
<comment type="caution">
    <text evidence="2">The sequence shown here is derived from an EMBL/GenBank/DDBJ whole genome shotgun (WGS) entry which is preliminary data.</text>
</comment>
<feature type="region of interest" description="Disordered" evidence="1">
    <location>
        <begin position="53"/>
        <end position="77"/>
    </location>
</feature>
<reference evidence="2 3" key="2">
    <citation type="submission" date="2019-08" db="EMBL/GenBank/DDBJ databases">
        <title>Amycolatopsis acidicola sp. nov., isolated from peat swamp forest soil.</title>
        <authorList>
            <person name="Srisuk N."/>
        </authorList>
    </citation>
    <scope>NUCLEOTIDE SEQUENCE [LARGE SCALE GENOMIC DNA]</scope>
    <source>
        <strain evidence="2 3">TBRC 6029</strain>
    </source>
</reference>
<feature type="compositionally biased region" description="Basic and acidic residues" evidence="1">
    <location>
        <begin position="53"/>
        <end position="70"/>
    </location>
</feature>
<dbReference type="OrthoDB" id="4280394at2"/>
<dbReference type="AlphaFoldDB" id="A0A558BGG5"/>
<evidence type="ECO:0000256" key="1">
    <source>
        <dbReference type="SAM" id="MobiDB-lite"/>
    </source>
</evidence>
<dbReference type="EMBL" id="VJWX01000327">
    <property type="protein sequence ID" value="TVT35614.1"/>
    <property type="molecule type" value="Genomic_DNA"/>
</dbReference>
<protein>
    <submittedName>
        <fullName evidence="2">Lasso RiPP family leader peptide-containing protein</fullName>
    </submittedName>
</protein>
<reference evidence="2 3" key="1">
    <citation type="submission" date="2019-07" db="EMBL/GenBank/DDBJ databases">
        <authorList>
            <person name="Duangmal K."/>
            <person name="Teo W.F.A."/>
        </authorList>
    </citation>
    <scope>NUCLEOTIDE SEQUENCE [LARGE SCALE GENOMIC DNA]</scope>
    <source>
        <strain evidence="2 3">TBRC 6029</strain>
    </source>
</reference>
<evidence type="ECO:0000313" key="3">
    <source>
        <dbReference type="Proteomes" id="UP000320011"/>
    </source>
</evidence>
<name>A0A558BGG5_9PSEU</name>
<accession>A0A558BGG5</accession>
<gene>
    <name evidence="2" type="ORF">FNH05_26075</name>
</gene>
<proteinExistence type="predicted"/>
<keyword evidence="3" id="KW-1185">Reference proteome</keyword>
<organism evidence="2 3">
    <name type="scientific">Amycolatopsis rhizosphaerae</name>
    <dbReference type="NCBI Taxonomy" id="2053003"/>
    <lineage>
        <taxon>Bacteria</taxon>
        <taxon>Bacillati</taxon>
        <taxon>Actinomycetota</taxon>
        <taxon>Actinomycetes</taxon>
        <taxon>Pseudonocardiales</taxon>
        <taxon>Pseudonocardiaceae</taxon>
        <taxon>Amycolatopsis</taxon>
    </lineage>
</organism>
<dbReference type="NCBIfam" id="NF033521">
    <property type="entry name" value="lasso_leader_L3"/>
    <property type="match status" value="1"/>
</dbReference>
<sequence>MGVFRCVPAFRPTLETRTDQAGVTATELRSAEWRVWCRLSRGAEKCCRLRGDADEERKESMEEHVEERLPYEPPQVAEAGDFATETRGAGGLIPEYVTHIPH</sequence>